<evidence type="ECO:0008006" key="10">
    <source>
        <dbReference type="Google" id="ProtNLM"/>
    </source>
</evidence>
<dbReference type="GO" id="GO:0034257">
    <property type="term" value="F:nicotinamide riboside transmembrane transporter activity"/>
    <property type="evidence" value="ECO:0007669"/>
    <property type="project" value="TreeGrafter"/>
</dbReference>
<evidence type="ECO:0000256" key="6">
    <source>
        <dbReference type="ARBA" id="ARBA00023136"/>
    </source>
</evidence>
<comment type="similarity">
    <text evidence="2">Belongs to the SLC29A/ENT transporter (TC 2.A.57) family.</text>
</comment>
<feature type="transmembrane region" description="Helical" evidence="7">
    <location>
        <begin position="290"/>
        <end position="310"/>
    </location>
</feature>
<evidence type="ECO:0000256" key="1">
    <source>
        <dbReference type="ARBA" id="ARBA00004141"/>
    </source>
</evidence>
<evidence type="ECO:0000256" key="5">
    <source>
        <dbReference type="ARBA" id="ARBA00022989"/>
    </source>
</evidence>
<dbReference type="Proteomes" id="UP000091956">
    <property type="component" value="Unassembled WGS sequence"/>
</dbReference>
<keyword evidence="9" id="KW-1185">Reference proteome</keyword>
<feature type="transmembrane region" description="Helical" evidence="7">
    <location>
        <begin position="430"/>
        <end position="452"/>
    </location>
</feature>
<organism evidence="8 9">
    <name type="scientific">Pseudogymnoascus verrucosus</name>
    <dbReference type="NCBI Taxonomy" id="342668"/>
    <lineage>
        <taxon>Eukaryota</taxon>
        <taxon>Fungi</taxon>
        <taxon>Dikarya</taxon>
        <taxon>Ascomycota</taxon>
        <taxon>Pezizomycotina</taxon>
        <taxon>Leotiomycetes</taxon>
        <taxon>Thelebolales</taxon>
        <taxon>Thelebolaceae</taxon>
        <taxon>Pseudogymnoascus</taxon>
    </lineage>
</organism>
<accession>A0A1B8GDA5</accession>
<dbReference type="RefSeq" id="XP_018127568.1">
    <property type="nucleotide sequence ID" value="XM_018277911.2"/>
</dbReference>
<protein>
    <recommendedName>
        <fullName evidence="10">Nucleoside transporter</fullName>
    </recommendedName>
</protein>
<dbReference type="GO" id="GO:0000329">
    <property type="term" value="C:fungal-type vacuole membrane"/>
    <property type="evidence" value="ECO:0007669"/>
    <property type="project" value="TreeGrafter"/>
</dbReference>
<dbReference type="STRING" id="342668.A0A1B8GDA5"/>
<dbReference type="GeneID" id="28841875"/>
<evidence type="ECO:0000313" key="8">
    <source>
        <dbReference type="EMBL" id="OBT93835.1"/>
    </source>
</evidence>
<comment type="subcellular location">
    <subcellularLocation>
        <location evidence="1">Membrane</location>
        <topology evidence="1">Multi-pass membrane protein</topology>
    </subcellularLocation>
</comment>
<keyword evidence="3" id="KW-0813">Transport</keyword>
<dbReference type="EMBL" id="KV460249">
    <property type="protein sequence ID" value="OBT93835.1"/>
    <property type="molecule type" value="Genomic_DNA"/>
</dbReference>
<evidence type="ECO:0000256" key="2">
    <source>
        <dbReference type="ARBA" id="ARBA00007965"/>
    </source>
</evidence>
<sequence length="453" mass="48883">MNAVIERLRATLRSQKVRGDEYEQLVGREDEEGGADDITLQEALALEEKPFSWVEYTVFLILGVAMLWAWNMFLAAATYFATRFQGSPWILVNYQSSILTVATTANLASMFLLTNLQAGASYPRRIILALIIDIVVFTILALSTIFFVTVSPGVYFAFVLATVLATSTATGLLQNGALAFVATFAHPSYMQAIMTGQAVAGVLPSIAQIVSVLAVPEEPSSTDNTPPAVPPPQTSSTSAFLYFLTATFVAVITLLAFTPLARRHTPTPTSPTPAAPARKVMSMPALYRQLPFYSASIFLCFTLTMFFPVYTAQIISVHPAPTPRYLHAPIFIPLAFLIWNTGDLLGRLSTLFTSSLPHRPRSLFAVSLARAAFLPLYALSNVSGRGAWVQSDLFYLLIVQLGFGLTNGWLASSAMMGATGAVEEEEREAAGAFMGFNLVAGLTAGSLLSFAAV</sequence>
<evidence type="ECO:0000256" key="4">
    <source>
        <dbReference type="ARBA" id="ARBA00022692"/>
    </source>
</evidence>
<evidence type="ECO:0000256" key="3">
    <source>
        <dbReference type="ARBA" id="ARBA00022448"/>
    </source>
</evidence>
<dbReference type="InterPro" id="IPR036259">
    <property type="entry name" value="MFS_trans_sf"/>
</dbReference>
<dbReference type="Pfam" id="PF01733">
    <property type="entry name" value="Nucleoside_tran"/>
    <property type="match status" value="2"/>
</dbReference>
<dbReference type="GO" id="GO:0005886">
    <property type="term" value="C:plasma membrane"/>
    <property type="evidence" value="ECO:0007669"/>
    <property type="project" value="TreeGrafter"/>
</dbReference>
<dbReference type="PIRSF" id="PIRSF016379">
    <property type="entry name" value="ENT"/>
    <property type="match status" value="1"/>
</dbReference>
<proteinExistence type="inferred from homology"/>
<dbReference type="PRINTS" id="PR01130">
    <property type="entry name" value="DERENTRNSPRT"/>
</dbReference>
<dbReference type="PANTHER" id="PTHR10332:SF88">
    <property type="entry name" value="EQUILIBRATIVE NUCLEOSIDE TRANSPORTER 1, ISOFORM A"/>
    <property type="match status" value="1"/>
</dbReference>
<gene>
    <name evidence="8" type="ORF">VE01_08489</name>
</gene>
<feature type="transmembrane region" description="Helical" evidence="7">
    <location>
        <begin position="126"/>
        <end position="148"/>
    </location>
</feature>
<dbReference type="PANTHER" id="PTHR10332">
    <property type="entry name" value="EQUILIBRATIVE NUCLEOSIDE TRANSPORTER"/>
    <property type="match status" value="1"/>
</dbReference>
<feature type="transmembrane region" description="Helical" evidence="7">
    <location>
        <begin position="239"/>
        <end position="257"/>
    </location>
</feature>
<keyword evidence="6 7" id="KW-0472">Membrane</keyword>
<evidence type="ECO:0000256" key="7">
    <source>
        <dbReference type="SAM" id="Phobius"/>
    </source>
</evidence>
<keyword evidence="4 7" id="KW-0812">Transmembrane</keyword>
<feature type="transmembrane region" description="Helical" evidence="7">
    <location>
        <begin position="58"/>
        <end position="82"/>
    </location>
</feature>
<feature type="transmembrane region" description="Helical" evidence="7">
    <location>
        <begin position="154"/>
        <end position="181"/>
    </location>
</feature>
<feature type="transmembrane region" description="Helical" evidence="7">
    <location>
        <begin position="330"/>
        <end position="350"/>
    </location>
</feature>
<dbReference type="InterPro" id="IPR002259">
    <property type="entry name" value="Eqnu_transpt"/>
</dbReference>
<feature type="transmembrane region" description="Helical" evidence="7">
    <location>
        <begin position="94"/>
        <end position="114"/>
    </location>
</feature>
<dbReference type="GO" id="GO:0015205">
    <property type="term" value="F:nucleobase transmembrane transporter activity"/>
    <property type="evidence" value="ECO:0007669"/>
    <property type="project" value="TreeGrafter"/>
</dbReference>
<evidence type="ECO:0000313" key="9">
    <source>
        <dbReference type="Proteomes" id="UP000091956"/>
    </source>
</evidence>
<dbReference type="SUPFAM" id="SSF103473">
    <property type="entry name" value="MFS general substrate transporter"/>
    <property type="match status" value="1"/>
</dbReference>
<dbReference type="AlphaFoldDB" id="A0A1B8GDA5"/>
<feature type="transmembrane region" description="Helical" evidence="7">
    <location>
        <begin position="362"/>
        <end position="382"/>
    </location>
</feature>
<reference evidence="8 9" key="1">
    <citation type="submission" date="2016-03" db="EMBL/GenBank/DDBJ databases">
        <title>Comparative genomics of Pseudogymnoascus destructans, the fungus causing white-nose syndrome of bats.</title>
        <authorList>
            <person name="Palmer J.M."/>
            <person name="Drees K.P."/>
            <person name="Foster J.T."/>
            <person name="Lindner D.L."/>
        </authorList>
    </citation>
    <scope>NUCLEOTIDE SEQUENCE [LARGE SCALE GENOMIC DNA]</scope>
    <source>
        <strain evidence="8 9">UAMH 10579</strain>
    </source>
</reference>
<name>A0A1B8GDA5_9PEZI</name>
<dbReference type="OrthoDB" id="46396at2759"/>
<reference evidence="9" key="2">
    <citation type="journal article" date="2018" name="Nat. Commun.">
        <title>Extreme sensitivity to ultraviolet light in the fungal pathogen causing white-nose syndrome of bats.</title>
        <authorList>
            <person name="Palmer J.M."/>
            <person name="Drees K.P."/>
            <person name="Foster J.T."/>
            <person name="Lindner D.L."/>
        </authorList>
    </citation>
    <scope>NUCLEOTIDE SEQUENCE [LARGE SCALE GENOMIC DNA]</scope>
    <source>
        <strain evidence="9">UAMH 10579</strain>
    </source>
</reference>
<feature type="transmembrane region" description="Helical" evidence="7">
    <location>
        <begin position="394"/>
        <end position="418"/>
    </location>
</feature>
<keyword evidence="5 7" id="KW-1133">Transmembrane helix</keyword>